<dbReference type="PATRIC" id="fig|394096.3.peg.3277"/>
<dbReference type="EMBL" id="JMCB01000006">
    <property type="protein sequence ID" value="KFE67999.1"/>
    <property type="molecule type" value="Genomic_DNA"/>
</dbReference>
<dbReference type="NCBIfam" id="NF041877">
    <property type="entry name" value="EPS_EpsZ"/>
    <property type="match status" value="1"/>
</dbReference>
<feature type="transmembrane region" description="Helical" evidence="8">
    <location>
        <begin position="314"/>
        <end position="338"/>
    </location>
</feature>
<keyword evidence="4 8" id="KW-0812">Transmembrane</keyword>
<protein>
    <submittedName>
        <fullName evidence="10">Undecaprenyl-phosphate galactosephosphotransferase</fullName>
    </submittedName>
</protein>
<dbReference type="PANTHER" id="PTHR30576:SF10">
    <property type="entry name" value="SLL5057 PROTEIN"/>
    <property type="match status" value="1"/>
</dbReference>
<dbReference type="InterPro" id="IPR003362">
    <property type="entry name" value="Bact_transf"/>
</dbReference>
<dbReference type="Pfam" id="PF02397">
    <property type="entry name" value="Bac_transf"/>
    <property type="match status" value="1"/>
</dbReference>
<feature type="region of interest" description="Disordered" evidence="7">
    <location>
        <begin position="1"/>
        <end position="24"/>
    </location>
</feature>
<feature type="transmembrane region" description="Helical" evidence="8">
    <location>
        <begin position="120"/>
        <end position="137"/>
    </location>
</feature>
<evidence type="ECO:0000256" key="8">
    <source>
        <dbReference type="SAM" id="Phobius"/>
    </source>
</evidence>
<dbReference type="Proteomes" id="UP000028725">
    <property type="component" value="Unassembled WGS sequence"/>
</dbReference>
<dbReference type="NCBIfam" id="TIGR03025">
    <property type="entry name" value="EPS_sugtrans"/>
    <property type="match status" value="1"/>
</dbReference>
<dbReference type="GO" id="GO:0016020">
    <property type="term" value="C:membrane"/>
    <property type="evidence" value="ECO:0007669"/>
    <property type="project" value="UniProtKB-SubCell"/>
</dbReference>
<organism evidence="10 11">
    <name type="scientific">Hyalangium minutum</name>
    <dbReference type="NCBI Taxonomy" id="394096"/>
    <lineage>
        <taxon>Bacteria</taxon>
        <taxon>Pseudomonadati</taxon>
        <taxon>Myxococcota</taxon>
        <taxon>Myxococcia</taxon>
        <taxon>Myxococcales</taxon>
        <taxon>Cystobacterineae</taxon>
        <taxon>Archangiaceae</taxon>
        <taxon>Hyalangium</taxon>
    </lineage>
</organism>
<reference evidence="10 11" key="1">
    <citation type="submission" date="2014-04" db="EMBL/GenBank/DDBJ databases">
        <title>Genome assembly of Hyalangium minutum DSM 14724.</title>
        <authorList>
            <person name="Sharma G."/>
            <person name="Subramanian S."/>
        </authorList>
    </citation>
    <scope>NUCLEOTIDE SEQUENCE [LARGE SCALE GENOMIC DNA]</scope>
    <source>
        <strain evidence="10 11">DSM 14724</strain>
    </source>
</reference>
<dbReference type="AlphaFoldDB" id="A0A085WJY6"/>
<keyword evidence="6 8" id="KW-0472">Membrane</keyword>
<name>A0A085WJY6_9BACT</name>
<keyword evidence="5 8" id="KW-1133">Transmembrane helix</keyword>
<evidence type="ECO:0000256" key="4">
    <source>
        <dbReference type="ARBA" id="ARBA00022692"/>
    </source>
</evidence>
<feature type="domain" description="Bacterial sugar transferase" evidence="9">
    <location>
        <begin position="312"/>
        <end position="499"/>
    </location>
</feature>
<comment type="subcellular location">
    <subcellularLocation>
        <location evidence="1">Membrane</location>
        <topology evidence="1">Multi-pass membrane protein</topology>
    </subcellularLocation>
</comment>
<evidence type="ECO:0000313" key="10">
    <source>
        <dbReference type="EMBL" id="KFE67999.1"/>
    </source>
</evidence>
<evidence type="ECO:0000256" key="5">
    <source>
        <dbReference type="ARBA" id="ARBA00022989"/>
    </source>
</evidence>
<feature type="compositionally biased region" description="Low complexity" evidence="7">
    <location>
        <begin position="14"/>
        <end position="24"/>
    </location>
</feature>
<dbReference type="GO" id="GO:0016780">
    <property type="term" value="F:phosphotransferase activity, for other substituted phosphate groups"/>
    <property type="evidence" value="ECO:0007669"/>
    <property type="project" value="TreeGrafter"/>
</dbReference>
<evidence type="ECO:0000313" key="11">
    <source>
        <dbReference type="Proteomes" id="UP000028725"/>
    </source>
</evidence>
<dbReference type="OrthoDB" id="9808602at2"/>
<dbReference type="STRING" id="394096.DB31_7236"/>
<evidence type="ECO:0000256" key="6">
    <source>
        <dbReference type="ARBA" id="ARBA00023136"/>
    </source>
</evidence>
<sequence length="505" mass="55868">MQSASVQKEVSENPQPAAPVQPAVVPAPEPSRMMAVPALAAKATRGRLAPGFAAKLNLLVDLFLVVGALLGSTLLMGHKLQVGNLDLWLLLGMAGLGWLLLGTALCLYDPRFSDRAPLDDLALVSITVVSITFMLYLERLLIAGGYPVVALTFFPLLLWGSVVGLRHFVFRRLAVREEPIDEALILGLGAMGRLTGEHLAEHGRRRVTGYLAFGSEKVNPNSPQPLLGKVEQLEEVLCRVPVDVVYISGNVQKHGVEMQAAIKLCERFGIPFALPAHPFRMDRARPEHNHAVSDGYLHFVSYQPRPHQMAIKRLFDIISSAAGLLVLSPLLISVAVGIKLTSRGPIFFKQKRVGLHGKPFDMLKFRSMVVNAEELRAKLEALNEQSGPVFKIKNDPRITSIGRFIRKYSIDELPQLLNVLRGEMSVVGPRPPLPKEVEKYAAWQRRRLSVRPGLTCIWQVSGRNQISFEEWMYLDMQYIDNWTLLTDLGLILKTVPVVITGNGAS</sequence>
<proteinExistence type="inferred from homology"/>
<accession>A0A085WJY6</accession>
<gene>
    <name evidence="10" type="ORF">DB31_7236</name>
</gene>
<evidence type="ECO:0000256" key="7">
    <source>
        <dbReference type="SAM" id="MobiDB-lite"/>
    </source>
</evidence>
<evidence type="ECO:0000259" key="9">
    <source>
        <dbReference type="Pfam" id="PF02397"/>
    </source>
</evidence>
<evidence type="ECO:0000256" key="1">
    <source>
        <dbReference type="ARBA" id="ARBA00004141"/>
    </source>
</evidence>
<comment type="caution">
    <text evidence="10">The sequence shown here is derived from an EMBL/GenBank/DDBJ whole genome shotgun (WGS) entry which is preliminary data.</text>
</comment>
<dbReference type="RefSeq" id="WP_044188402.1">
    <property type="nucleotide sequence ID" value="NZ_JMCB01000006.1"/>
</dbReference>
<keyword evidence="11" id="KW-1185">Reference proteome</keyword>
<dbReference type="InterPro" id="IPR017475">
    <property type="entry name" value="EPS_sugar_tfrase"/>
</dbReference>
<dbReference type="PANTHER" id="PTHR30576">
    <property type="entry name" value="COLANIC BIOSYNTHESIS UDP-GLUCOSE LIPID CARRIER TRANSFERASE"/>
    <property type="match status" value="1"/>
</dbReference>
<comment type="similarity">
    <text evidence="2">Belongs to the bacterial sugar transferase family.</text>
</comment>
<feature type="transmembrane region" description="Helical" evidence="8">
    <location>
        <begin position="143"/>
        <end position="165"/>
    </location>
</feature>
<evidence type="ECO:0000256" key="2">
    <source>
        <dbReference type="ARBA" id="ARBA00006464"/>
    </source>
</evidence>
<keyword evidence="3 10" id="KW-0808">Transferase</keyword>
<evidence type="ECO:0000256" key="3">
    <source>
        <dbReference type="ARBA" id="ARBA00022679"/>
    </source>
</evidence>
<feature type="transmembrane region" description="Helical" evidence="8">
    <location>
        <begin position="56"/>
        <end position="75"/>
    </location>
</feature>
<feature type="transmembrane region" description="Helical" evidence="8">
    <location>
        <begin position="87"/>
        <end position="108"/>
    </location>
</feature>